<dbReference type="OrthoDB" id="63070at2759"/>
<dbReference type="Proteomes" id="UP000009183">
    <property type="component" value="Chromosome 5"/>
</dbReference>
<feature type="signal peptide" evidence="1">
    <location>
        <begin position="1"/>
        <end position="16"/>
    </location>
</feature>
<dbReference type="GO" id="GO:0080008">
    <property type="term" value="C:Cul4-RING E3 ubiquitin ligase complex"/>
    <property type="evidence" value="ECO:0000318"/>
    <property type="project" value="GO_Central"/>
</dbReference>
<gene>
    <name evidence="2" type="ordered locus">VIT_05s0029g00900</name>
</gene>
<dbReference type="HOGENOM" id="CLU_1374378_0_0_1"/>
<dbReference type="PaxDb" id="29760-VIT_05s0029g00900.t01"/>
<evidence type="ECO:0000313" key="3">
    <source>
        <dbReference type="Proteomes" id="UP000009183"/>
    </source>
</evidence>
<keyword evidence="3" id="KW-1185">Reference proteome</keyword>
<feature type="chain" id="PRO_5003106000" evidence="1">
    <location>
        <begin position="17"/>
        <end position="199"/>
    </location>
</feature>
<dbReference type="PANTHER" id="PTHR19847">
    <property type="entry name" value="DDB1- AND CUL4-ASSOCIATED FACTOR 11"/>
    <property type="match status" value="1"/>
</dbReference>
<protein>
    <submittedName>
        <fullName evidence="2">Uncharacterized protein</fullName>
    </submittedName>
</protein>
<keyword evidence="1" id="KW-0732">Signal</keyword>
<reference evidence="3" key="1">
    <citation type="journal article" date="2007" name="Nature">
        <title>The grapevine genome sequence suggests ancestral hexaploidization in major angiosperm phyla.</title>
        <authorList>
            <consortium name="The French-Italian Public Consortium for Grapevine Genome Characterization."/>
            <person name="Jaillon O."/>
            <person name="Aury J.-M."/>
            <person name="Noel B."/>
            <person name="Policriti A."/>
            <person name="Clepet C."/>
            <person name="Casagrande A."/>
            <person name="Choisne N."/>
            <person name="Aubourg S."/>
            <person name="Vitulo N."/>
            <person name="Jubin C."/>
            <person name="Vezzi A."/>
            <person name="Legeai F."/>
            <person name="Hugueney P."/>
            <person name="Dasilva C."/>
            <person name="Horner D."/>
            <person name="Mica E."/>
            <person name="Jublot D."/>
            <person name="Poulain J."/>
            <person name="Bruyere C."/>
            <person name="Billault A."/>
            <person name="Segurens B."/>
            <person name="Gouyvenoux M."/>
            <person name="Ugarte E."/>
            <person name="Cattonaro F."/>
            <person name="Anthouard V."/>
            <person name="Vico V."/>
            <person name="Del Fabbro C."/>
            <person name="Alaux M."/>
            <person name="Di Gaspero G."/>
            <person name="Dumas V."/>
            <person name="Felice N."/>
            <person name="Paillard S."/>
            <person name="Juman I."/>
            <person name="Moroldo M."/>
            <person name="Scalabrin S."/>
            <person name="Canaguier A."/>
            <person name="Le Clainche I."/>
            <person name="Malacrida G."/>
            <person name="Durand E."/>
            <person name="Pesole G."/>
            <person name="Laucou V."/>
            <person name="Chatelet P."/>
            <person name="Merdinoglu D."/>
            <person name="Delledonne M."/>
            <person name="Pezzotti M."/>
            <person name="Lecharny A."/>
            <person name="Scarpelli C."/>
            <person name="Artiguenave F."/>
            <person name="Pe M.E."/>
            <person name="Valle G."/>
            <person name="Morgante M."/>
            <person name="Caboche M."/>
            <person name="Adam-Blondon A.-F."/>
            <person name="Weissenbach J."/>
            <person name="Quetier F."/>
            <person name="Wincker P."/>
        </authorList>
    </citation>
    <scope>NUCLEOTIDE SEQUENCE [LARGE SCALE GENOMIC DNA]</scope>
    <source>
        <strain evidence="3">cv. Pinot noir / PN40024</strain>
    </source>
</reference>
<dbReference type="eggNOG" id="KOG0266">
    <property type="taxonomic scope" value="Eukaryota"/>
</dbReference>
<dbReference type="GO" id="GO:0043161">
    <property type="term" value="P:proteasome-mediated ubiquitin-dependent protein catabolic process"/>
    <property type="evidence" value="ECO:0000318"/>
    <property type="project" value="GO_Central"/>
</dbReference>
<dbReference type="InterPro" id="IPR051859">
    <property type="entry name" value="DCAF"/>
</dbReference>
<proteinExistence type="predicted"/>
<name>D7SNL6_VITVI</name>
<sequence length="199" mass="22634">MATVVPLLAILLTALTNSPSGKLQLKYQIKFMAAQDRKLKPFTESLINMKILKLEDVANEVGYAMSRLELDSDICDAGKNIHRDDNTERPNKELNHLDHEISHLTKLRSGPLKCLSQIIPGKRDSPVSTVKVLACQGRNYPGMRRVSRKPFRIYNVDRAWKVQKNILAKSLRWTVTDTSLSPNPHHHLSDQMLSYLHQS</sequence>
<accession>D7SNL6</accession>
<organism evidence="2 3">
    <name type="scientific">Vitis vinifera</name>
    <name type="common">Grape</name>
    <dbReference type="NCBI Taxonomy" id="29760"/>
    <lineage>
        <taxon>Eukaryota</taxon>
        <taxon>Viridiplantae</taxon>
        <taxon>Streptophyta</taxon>
        <taxon>Embryophyta</taxon>
        <taxon>Tracheophyta</taxon>
        <taxon>Spermatophyta</taxon>
        <taxon>Magnoliopsida</taxon>
        <taxon>eudicotyledons</taxon>
        <taxon>Gunneridae</taxon>
        <taxon>Pentapetalae</taxon>
        <taxon>rosids</taxon>
        <taxon>Vitales</taxon>
        <taxon>Vitaceae</taxon>
        <taxon>Viteae</taxon>
        <taxon>Vitis</taxon>
    </lineage>
</organism>
<dbReference type="EMBL" id="FN594958">
    <property type="protein sequence ID" value="CBI17245.3"/>
    <property type="molecule type" value="Genomic_DNA"/>
</dbReference>
<dbReference type="InParanoid" id="D7SNL6"/>
<evidence type="ECO:0000256" key="1">
    <source>
        <dbReference type="SAM" id="SignalP"/>
    </source>
</evidence>
<evidence type="ECO:0000313" key="2">
    <source>
        <dbReference type="EMBL" id="CBI17245.3"/>
    </source>
</evidence>
<dbReference type="STRING" id="29760.D7SNL6"/>
<dbReference type="PANTHER" id="PTHR19847:SF27">
    <property type="entry name" value="LEC14B HOMOLOG"/>
    <property type="match status" value="1"/>
</dbReference>
<dbReference type="AlphaFoldDB" id="D7SNL6"/>